<evidence type="ECO:0000256" key="1">
    <source>
        <dbReference type="ARBA" id="ARBA00022723"/>
    </source>
</evidence>
<keyword evidence="5" id="KW-1185">Reference proteome</keyword>
<organism evidence="6">
    <name type="scientific">Schistosoma curassoni</name>
    <dbReference type="NCBI Taxonomy" id="6186"/>
    <lineage>
        <taxon>Eukaryota</taxon>
        <taxon>Metazoa</taxon>
        <taxon>Spiralia</taxon>
        <taxon>Lophotrochozoa</taxon>
        <taxon>Platyhelminthes</taxon>
        <taxon>Trematoda</taxon>
        <taxon>Digenea</taxon>
        <taxon>Strigeidida</taxon>
        <taxon>Schistosomatoidea</taxon>
        <taxon>Schistosomatidae</taxon>
        <taxon>Schistosoma</taxon>
    </lineage>
</organism>
<dbReference type="GO" id="GO:0008299">
    <property type="term" value="P:isoprenoid biosynthetic process"/>
    <property type="evidence" value="ECO:0007669"/>
    <property type="project" value="InterPro"/>
</dbReference>
<proteinExistence type="predicted"/>
<keyword evidence="2" id="KW-0460">Magnesium</keyword>
<evidence type="ECO:0000256" key="3">
    <source>
        <dbReference type="SAM" id="SignalP"/>
    </source>
</evidence>
<dbReference type="PANTHER" id="PTHR12001:SF44">
    <property type="entry name" value="GERANYLGERANYL PYROPHOSPHATE SYNTHASE"/>
    <property type="match status" value="1"/>
</dbReference>
<reference evidence="4 5" key="2">
    <citation type="submission" date="2018-11" db="EMBL/GenBank/DDBJ databases">
        <authorList>
            <consortium name="Pathogen Informatics"/>
        </authorList>
    </citation>
    <scope>NUCLEOTIDE SEQUENCE [LARGE SCALE GENOMIC DNA]</scope>
    <source>
        <strain evidence="4">Dakar</strain>
        <strain evidence="5">Dakar, Senegal</strain>
    </source>
</reference>
<dbReference type="InterPro" id="IPR008949">
    <property type="entry name" value="Isoprenoid_synthase_dom_sf"/>
</dbReference>
<feature type="signal peptide" evidence="3">
    <location>
        <begin position="1"/>
        <end position="17"/>
    </location>
</feature>
<name>A0A183KVU0_9TREM</name>
<dbReference type="PANTHER" id="PTHR12001">
    <property type="entry name" value="GERANYLGERANYL PYROPHOSPHATE SYNTHASE"/>
    <property type="match status" value="1"/>
</dbReference>
<keyword evidence="1" id="KW-0479">Metal-binding</keyword>
<evidence type="ECO:0000313" key="4">
    <source>
        <dbReference type="EMBL" id="VDP68308.1"/>
    </source>
</evidence>
<dbReference type="SUPFAM" id="SSF48576">
    <property type="entry name" value="Terpenoid synthases"/>
    <property type="match status" value="1"/>
</dbReference>
<protein>
    <submittedName>
        <fullName evidence="6">Terpenoid synthase</fullName>
    </submittedName>
</protein>
<dbReference type="WBParaSite" id="SCUD_0001918601-mRNA-1">
    <property type="protein sequence ID" value="SCUD_0001918601-mRNA-1"/>
    <property type="gene ID" value="SCUD_0001918601"/>
</dbReference>
<keyword evidence="3" id="KW-0732">Signal</keyword>
<reference evidence="6" key="1">
    <citation type="submission" date="2016-06" db="UniProtKB">
        <authorList>
            <consortium name="WormBaseParasite"/>
        </authorList>
    </citation>
    <scope>IDENTIFICATION</scope>
</reference>
<dbReference type="STRING" id="6186.A0A183KVU0"/>
<evidence type="ECO:0000313" key="6">
    <source>
        <dbReference type="WBParaSite" id="SCUD_0001918601-mRNA-1"/>
    </source>
</evidence>
<feature type="chain" id="PRO_5043140982" evidence="3">
    <location>
        <begin position="18"/>
        <end position="152"/>
    </location>
</feature>
<evidence type="ECO:0000256" key="2">
    <source>
        <dbReference type="ARBA" id="ARBA00022842"/>
    </source>
</evidence>
<dbReference type="Proteomes" id="UP000279833">
    <property type="component" value="Unassembled WGS sequence"/>
</dbReference>
<evidence type="ECO:0000313" key="5">
    <source>
        <dbReference type="Proteomes" id="UP000279833"/>
    </source>
</evidence>
<dbReference type="GO" id="GO:0046872">
    <property type="term" value="F:metal ion binding"/>
    <property type="evidence" value="ECO:0007669"/>
    <property type="project" value="UniProtKB-KW"/>
</dbReference>
<dbReference type="EMBL" id="UZAK01042089">
    <property type="protein sequence ID" value="VDP68308.1"/>
    <property type="molecule type" value="Genomic_DNA"/>
</dbReference>
<dbReference type="Pfam" id="PF00348">
    <property type="entry name" value="polyprenyl_synt"/>
    <property type="match status" value="1"/>
</dbReference>
<sequence>MASLSLLGGWTLSGTVAELEPNLKPSCFDRFCKALQIVEVTHQSFYDGLTFKCSAASNKRPLPTAPGDTRSTEWDKNIQQWMQNEVALNLTRLLKNIDDIEDGSHLRRGKPAAHCIFGVAPSINSANYAYFLALEKLSLLERPESVKIFTGA</sequence>
<dbReference type="AlphaFoldDB" id="A0A183KVU0"/>
<dbReference type="Gene3D" id="1.10.600.10">
    <property type="entry name" value="Farnesyl Diphosphate Synthase"/>
    <property type="match status" value="1"/>
</dbReference>
<gene>
    <name evidence="4" type="ORF">SCUD_LOCUS19183</name>
</gene>
<accession>A0A183KVU0</accession>
<dbReference type="InterPro" id="IPR000092">
    <property type="entry name" value="Polyprenyl_synt"/>
</dbReference>
<dbReference type="GO" id="GO:0004659">
    <property type="term" value="F:prenyltransferase activity"/>
    <property type="evidence" value="ECO:0007669"/>
    <property type="project" value="InterPro"/>
</dbReference>